<reference evidence="2 3" key="1">
    <citation type="submission" date="2019-07" db="EMBL/GenBank/DDBJ databases">
        <title>Whole genome shotgun sequence of Clostridium butyricum NBRC 3858.</title>
        <authorList>
            <person name="Hosoyama A."/>
            <person name="Uohara A."/>
            <person name="Ohji S."/>
            <person name="Ichikawa N."/>
        </authorList>
    </citation>
    <scope>NUCLEOTIDE SEQUENCE [LARGE SCALE GENOMIC DNA]</scope>
    <source>
        <strain evidence="2 3">NBRC 3858</strain>
    </source>
</reference>
<evidence type="ECO:0000256" key="1">
    <source>
        <dbReference type="SAM" id="Coils"/>
    </source>
</evidence>
<protein>
    <submittedName>
        <fullName evidence="2">Uncharacterized protein</fullName>
    </submittedName>
</protein>
<name>A0A512TRY1_CLOBU</name>
<dbReference type="RefSeq" id="WP_146869066.1">
    <property type="nucleotide sequence ID" value="NZ_BKBC01000059.1"/>
</dbReference>
<sequence length="156" mass="18080">MENSLEKIKAKVDDLEKQIQNQRVEFCKALAFLFDRSEYKELIKQGKCTYPEMLTDALKQTFNILSKDTSMNNKQAIEQLKDLKKDRESFLTKDADEVYTKDIEAIDIAIRILERTAQEVPVQEQLIEKLKYLSNSIDSAISEVVQNLKSTIDDKL</sequence>
<evidence type="ECO:0000313" key="3">
    <source>
        <dbReference type="Proteomes" id="UP000321089"/>
    </source>
</evidence>
<feature type="coiled-coil region" evidence="1">
    <location>
        <begin position="66"/>
        <end position="93"/>
    </location>
</feature>
<keyword evidence="1" id="KW-0175">Coiled coil</keyword>
<dbReference type="EMBL" id="BKBC01000059">
    <property type="protein sequence ID" value="GEQ22758.1"/>
    <property type="molecule type" value="Genomic_DNA"/>
</dbReference>
<accession>A0A512TRY1</accession>
<dbReference type="Proteomes" id="UP000321089">
    <property type="component" value="Unassembled WGS sequence"/>
</dbReference>
<gene>
    <name evidence="2" type="ORF">CBU02nite_32640</name>
</gene>
<proteinExistence type="predicted"/>
<evidence type="ECO:0000313" key="2">
    <source>
        <dbReference type="EMBL" id="GEQ22758.1"/>
    </source>
</evidence>
<dbReference type="AlphaFoldDB" id="A0A512TRY1"/>
<comment type="caution">
    <text evidence="2">The sequence shown here is derived from an EMBL/GenBank/DDBJ whole genome shotgun (WGS) entry which is preliminary data.</text>
</comment>
<organism evidence="2 3">
    <name type="scientific">Clostridium butyricum</name>
    <dbReference type="NCBI Taxonomy" id="1492"/>
    <lineage>
        <taxon>Bacteria</taxon>
        <taxon>Bacillati</taxon>
        <taxon>Bacillota</taxon>
        <taxon>Clostridia</taxon>
        <taxon>Eubacteriales</taxon>
        <taxon>Clostridiaceae</taxon>
        <taxon>Clostridium</taxon>
    </lineage>
</organism>